<name>A0A835LS80_9MAGN</name>
<dbReference type="InterPro" id="IPR007011">
    <property type="entry name" value="LEA_SMP_dom"/>
</dbReference>
<dbReference type="OrthoDB" id="2014755at2759"/>
<dbReference type="PANTHER" id="PTHR31174">
    <property type="entry name" value="SEED MATURATION FAMILY PROTEIN"/>
    <property type="match status" value="1"/>
</dbReference>
<dbReference type="AlphaFoldDB" id="A0A835LS80"/>
<dbReference type="Proteomes" id="UP000631114">
    <property type="component" value="Unassembled WGS sequence"/>
</dbReference>
<gene>
    <name evidence="5" type="ORF">IFM89_023801</name>
</gene>
<evidence type="ECO:0000256" key="3">
    <source>
        <dbReference type="SAM" id="MobiDB-lite"/>
    </source>
</evidence>
<keyword evidence="2" id="KW-0677">Repeat</keyword>
<proteinExistence type="inferred from homology"/>
<evidence type="ECO:0000256" key="2">
    <source>
        <dbReference type="ARBA" id="ARBA00022737"/>
    </source>
</evidence>
<accession>A0A835LS80</accession>
<comment type="similarity">
    <text evidence="1">Belongs to the LEA type SMP family.</text>
</comment>
<dbReference type="EMBL" id="JADFTS010000005">
    <property type="protein sequence ID" value="KAF9606218.1"/>
    <property type="molecule type" value="Genomic_DNA"/>
</dbReference>
<comment type="caution">
    <text evidence="5">The sequence shown here is derived from an EMBL/GenBank/DDBJ whole genome shotgun (WGS) entry which is preliminary data.</text>
</comment>
<keyword evidence="6" id="KW-1185">Reference proteome</keyword>
<evidence type="ECO:0000313" key="6">
    <source>
        <dbReference type="Proteomes" id="UP000631114"/>
    </source>
</evidence>
<evidence type="ECO:0000313" key="5">
    <source>
        <dbReference type="EMBL" id="KAF9606218.1"/>
    </source>
</evidence>
<dbReference type="Pfam" id="PF04927">
    <property type="entry name" value="SMP"/>
    <property type="match status" value="1"/>
</dbReference>
<organism evidence="5 6">
    <name type="scientific">Coptis chinensis</name>
    <dbReference type="NCBI Taxonomy" id="261450"/>
    <lineage>
        <taxon>Eukaryota</taxon>
        <taxon>Viridiplantae</taxon>
        <taxon>Streptophyta</taxon>
        <taxon>Embryophyta</taxon>
        <taxon>Tracheophyta</taxon>
        <taxon>Spermatophyta</taxon>
        <taxon>Magnoliopsida</taxon>
        <taxon>Ranunculales</taxon>
        <taxon>Ranunculaceae</taxon>
        <taxon>Coptidoideae</taxon>
        <taxon>Coptis</taxon>
    </lineage>
</organism>
<evidence type="ECO:0000256" key="1">
    <source>
        <dbReference type="ARBA" id="ARBA00010733"/>
    </source>
</evidence>
<sequence length="102" mass="11196">MSQQQPRRPQGDQDPIKYGDLFPVSGKLASKPIAPQDAAVTQSAETQAIGKTLKGEPASVMQSAADQNERRGLIDHNYMTDIVRDEGVEVVDEEYPGRRTIT</sequence>
<evidence type="ECO:0000259" key="4">
    <source>
        <dbReference type="Pfam" id="PF04927"/>
    </source>
</evidence>
<protein>
    <recommendedName>
        <fullName evidence="4">SMP domain-containing protein</fullName>
    </recommendedName>
</protein>
<reference evidence="5 6" key="1">
    <citation type="submission" date="2020-10" db="EMBL/GenBank/DDBJ databases">
        <title>The Coptis chinensis genome and diversification of protoberbering-type alkaloids.</title>
        <authorList>
            <person name="Wang B."/>
            <person name="Shu S."/>
            <person name="Song C."/>
            <person name="Liu Y."/>
        </authorList>
    </citation>
    <scope>NUCLEOTIDE SEQUENCE [LARGE SCALE GENOMIC DNA]</scope>
    <source>
        <strain evidence="5">HL-2020</strain>
        <tissue evidence="5">Leaf</tissue>
    </source>
</reference>
<dbReference type="InterPro" id="IPR042971">
    <property type="entry name" value="LEA_SMP"/>
</dbReference>
<feature type="domain" description="SMP" evidence="4">
    <location>
        <begin position="16"/>
        <end position="70"/>
    </location>
</feature>
<feature type="region of interest" description="Disordered" evidence="3">
    <location>
        <begin position="1"/>
        <end position="30"/>
    </location>
</feature>
<dbReference type="PANTHER" id="PTHR31174:SF7">
    <property type="entry name" value="LATE EMBRYOGENESIS ABUNDANT PROTEIN 31-RELATED"/>
    <property type="match status" value="1"/>
</dbReference>